<keyword evidence="2" id="KW-1185">Reference proteome</keyword>
<dbReference type="Proteomes" id="UP001311915">
    <property type="component" value="Unassembled WGS sequence"/>
</dbReference>
<evidence type="ECO:0000313" key="2">
    <source>
        <dbReference type="Proteomes" id="UP001311915"/>
    </source>
</evidence>
<comment type="caution">
    <text evidence="1">The sequence shown here is derived from an EMBL/GenBank/DDBJ whole genome shotgun (WGS) entry which is preliminary data.</text>
</comment>
<organism evidence="1 2">
    <name type="scientific">Solanum pinnatisectum</name>
    <name type="common">tansyleaf nightshade</name>
    <dbReference type="NCBI Taxonomy" id="50273"/>
    <lineage>
        <taxon>Eukaryota</taxon>
        <taxon>Viridiplantae</taxon>
        <taxon>Streptophyta</taxon>
        <taxon>Embryophyta</taxon>
        <taxon>Tracheophyta</taxon>
        <taxon>Spermatophyta</taxon>
        <taxon>Magnoliopsida</taxon>
        <taxon>eudicotyledons</taxon>
        <taxon>Gunneridae</taxon>
        <taxon>Pentapetalae</taxon>
        <taxon>asterids</taxon>
        <taxon>lamiids</taxon>
        <taxon>Solanales</taxon>
        <taxon>Solanaceae</taxon>
        <taxon>Solanoideae</taxon>
        <taxon>Solaneae</taxon>
        <taxon>Solanum</taxon>
    </lineage>
</organism>
<accession>A0AAV9LEY4</accession>
<gene>
    <name evidence="1" type="ORF">R3W88_026965</name>
</gene>
<dbReference type="EMBL" id="JAWPEI010000006">
    <property type="protein sequence ID" value="KAK4724186.1"/>
    <property type="molecule type" value="Genomic_DNA"/>
</dbReference>
<protein>
    <submittedName>
        <fullName evidence="1">Uncharacterized protein</fullName>
    </submittedName>
</protein>
<reference evidence="1 2" key="1">
    <citation type="submission" date="2023-10" db="EMBL/GenBank/DDBJ databases">
        <title>Genome-Wide Identification Analysis in wild type Solanum Pinnatisectum Reveals Some Genes Defensing Phytophthora Infestans.</title>
        <authorList>
            <person name="Sun C."/>
        </authorList>
    </citation>
    <scope>NUCLEOTIDE SEQUENCE [LARGE SCALE GENOMIC DNA]</scope>
    <source>
        <strain evidence="1">LQN</strain>
        <tissue evidence="1">Leaf</tissue>
    </source>
</reference>
<proteinExistence type="predicted"/>
<evidence type="ECO:0000313" key="1">
    <source>
        <dbReference type="EMBL" id="KAK4724186.1"/>
    </source>
</evidence>
<name>A0AAV9LEY4_9SOLN</name>
<sequence>MFDKMLNSNCPKVFTVASLDAPIEILNKYVIGTDGSKVYSTFFFIMYANHMMPVWDPGQRWCDPYTTTYRTFFQFTILRDMYAYVNTKWLTAVESVILVSLASVALTKQSLEHESLDTDVISGGGVCIIHLGNLVSAKGTKVDLLVLKVGTSWFHSNNKAVALNSPSSLDRNTTIMSHWLHSKLEDKVLYEGWSIVANQDNFVRVCGLELVNKTNSVDIIRLSKMLESFI</sequence>
<dbReference type="AlphaFoldDB" id="A0AAV9LEY4"/>